<feature type="transmembrane region" description="Helical" evidence="1">
    <location>
        <begin position="503"/>
        <end position="528"/>
    </location>
</feature>
<dbReference type="Pfam" id="PF11374">
    <property type="entry name" value="DUF3176"/>
    <property type="match status" value="1"/>
</dbReference>
<dbReference type="HOGENOM" id="CLU_015092_4_1_1"/>
<sequence length="593" mass="66686">MDQEEPEICDVLTPKKTESTHFMIQEDDYKKSRPKRRAKQCFYPWASEASWCLVAFLLLGVLVFALLQFDGKAQPKWPLGLSLNTLIAFLSTICRCVMVHPIAEGLLQLKWNWFADKGRPLRDIRLFDKASRSSWASLKLVTRLRGRFMPMGVLASLVLVASLGTSFITQSTISYSTRTVVAHNKSALSFASLESPVGVDPPRGKHFDYAEDGLLRAAERSLIYRIDEDQGLSALEPHCPTANCRWPIFSSLAVCVSMGNVTEYLTEVDSEIILPRGFGRLNGGFSISSPAYFAGQEAPDNSNATEPLYKWNNSDTMTLSLARAFFLYIVPYYEDDALHAEAVEVVWHYCAHTYNISVTDNVANTELLASELTVSQRDERNGSFTLLAENGHREFNISLSSMLHAFRRRLPTTIIGVWLPFVTPENQNYNEFTYQIGQNVFSGCLWSNPNKSAELCRRLMWNDVRNVTETMALAMTNFMRASQVNGAVEGEALESEIFITVRWAWISFLAAQIILTFVFILAVAICTFNLEVPVIKGSNAAELFAIRKSDMETTPIGTVNGKQAGIDQKIDKKTLGILVRDYDTWHLEIHSKE</sequence>
<evidence type="ECO:0000313" key="2">
    <source>
        <dbReference type="EMBL" id="KID71601.1"/>
    </source>
</evidence>
<feature type="transmembrane region" description="Helical" evidence="1">
    <location>
        <begin position="42"/>
        <end position="67"/>
    </location>
</feature>
<keyword evidence="3" id="KW-1185">Reference proteome</keyword>
<dbReference type="EMBL" id="AZNF01000001">
    <property type="protein sequence ID" value="KID71601.1"/>
    <property type="molecule type" value="Genomic_DNA"/>
</dbReference>
<keyword evidence="1" id="KW-1133">Transmembrane helix</keyword>
<comment type="caution">
    <text evidence="2">The sequence shown here is derived from an EMBL/GenBank/DDBJ whole genome shotgun (WGS) entry which is preliminary data.</text>
</comment>
<dbReference type="PANTHER" id="PTHR35394">
    <property type="entry name" value="DUF3176 DOMAIN-CONTAINING PROTEIN"/>
    <property type="match status" value="1"/>
</dbReference>
<name>A0A0B4G0Z5_METAF</name>
<dbReference type="PANTHER" id="PTHR35394:SF5">
    <property type="entry name" value="DUF3176 DOMAIN-CONTAINING PROTEIN"/>
    <property type="match status" value="1"/>
</dbReference>
<organism evidence="2 3">
    <name type="scientific">Metarhizium anisopliae (strain ARSEF 549)</name>
    <dbReference type="NCBI Taxonomy" id="3151832"/>
    <lineage>
        <taxon>Eukaryota</taxon>
        <taxon>Fungi</taxon>
        <taxon>Dikarya</taxon>
        <taxon>Ascomycota</taxon>
        <taxon>Pezizomycotina</taxon>
        <taxon>Sordariomycetes</taxon>
        <taxon>Hypocreomycetidae</taxon>
        <taxon>Hypocreales</taxon>
        <taxon>Clavicipitaceae</taxon>
        <taxon>Metarhizium</taxon>
    </lineage>
</organism>
<feature type="transmembrane region" description="Helical" evidence="1">
    <location>
        <begin position="79"/>
        <end position="98"/>
    </location>
</feature>
<protein>
    <submittedName>
        <fullName evidence="2">Uncharacterized protein</fullName>
    </submittedName>
</protein>
<evidence type="ECO:0000313" key="3">
    <source>
        <dbReference type="Proteomes" id="UP000031186"/>
    </source>
</evidence>
<accession>A0A0B4G0Z5</accession>
<dbReference type="AlphaFoldDB" id="A0A0B4G0Z5"/>
<dbReference type="Proteomes" id="UP000031186">
    <property type="component" value="Unassembled WGS sequence"/>
</dbReference>
<reference evidence="2 3" key="1">
    <citation type="journal article" date="2014" name="Proc. Natl. Acad. Sci. U.S.A.">
        <title>Trajectory and genomic determinants of fungal-pathogen speciation and host adaptation.</title>
        <authorList>
            <person name="Hu X."/>
            <person name="Xiao G."/>
            <person name="Zheng P."/>
            <person name="Shang Y."/>
            <person name="Su Y."/>
            <person name="Zhang X."/>
            <person name="Liu X."/>
            <person name="Zhan S."/>
            <person name="St Leger R.J."/>
            <person name="Wang C."/>
        </authorList>
    </citation>
    <scope>NUCLEOTIDE SEQUENCE [LARGE SCALE GENOMIC DNA]</scope>
    <source>
        <strain evidence="2 3">ARSEF 549</strain>
    </source>
</reference>
<dbReference type="InterPro" id="IPR021514">
    <property type="entry name" value="DUF3176"/>
</dbReference>
<keyword evidence="1" id="KW-0812">Transmembrane</keyword>
<feature type="transmembrane region" description="Helical" evidence="1">
    <location>
        <begin position="148"/>
        <end position="168"/>
    </location>
</feature>
<gene>
    <name evidence="2" type="ORF">MAN_01200</name>
</gene>
<evidence type="ECO:0000256" key="1">
    <source>
        <dbReference type="SAM" id="Phobius"/>
    </source>
</evidence>
<keyword evidence="1" id="KW-0472">Membrane</keyword>
<dbReference type="OrthoDB" id="4941283at2759"/>
<proteinExistence type="predicted"/>
<feature type="non-terminal residue" evidence="2">
    <location>
        <position position="1"/>
    </location>
</feature>
<dbReference type="VEuPathDB" id="FungiDB:MAN_01200"/>